<protein>
    <submittedName>
        <fullName evidence="3">Zinc ribbon domain-containing protein</fullName>
    </submittedName>
</protein>
<dbReference type="Proteomes" id="UP000284112">
    <property type="component" value="Unassembled WGS sequence"/>
</dbReference>
<evidence type="ECO:0000256" key="1">
    <source>
        <dbReference type="SAM" id="Phobius"/>
    </source>
</evidence>
<proteinExistence type="predicted"/>
<name>A0A414S141_9FIRM</name>
<keyword evidence="1" id="KW-0812">Transmembrane</keyword>
<dbReference type="AlphaFoldDB" id="A0A414S141"/>
<keyword evidence="1" id="KW-0472">Membrane</keyword>
<keyword evidence="1" id="KW-1133">Transmembrane helix</keyword>
<accession>A0A414S141</accession>
<reference evidence="3 4" key="1">
    <citation type="submission" date="2018-08" db="EMBL/GenBank/DDBJ databases">
        <title>A genome reference for cultivated species of the human gut microbiota.</title>
        <authorList>
            <person name="Zou Y."/>
            <person name="Xue W."/>
            <person name="Luo G."/>
        </authorList>
    </citation>
    <scope>NUCLEOTIDE SEQUENCE [LARGE SCALE GENOMIC DNA]</scope>
    <source>
        <strain evidence="3 4">AM23-13</strain>
    </source>
</reference>
<organism evidence="3 4">
    <name type="scientific">Dorea longicatena</name>
    <dbReference type="NCBI Taxonomy" id="88431"/>
    <lineage>
        <taxon>Bacteria</taxon>
        <taxon>Bacillati</taxon>
        <taxon>Bacillota</taxon>
        <taxon>Clostridia</taxon>
        <taxon>Lachnospirales</taxon>
        <taxon>Lachnospiraceae</taxon>
        <taxon>Dorea</taxon>
    </lineage>
</organism>
<dbReference type="EMBL" id="QRHW01000015">
    <property type="protein sequence ID" value="RHG07374.1"/>
    <property type="molecule type" value="Genomic_DNA"/>
</dbReference>
<comment type="caution">
    <text evidence="3">The sequence shown here is derived from an EMBL/GenBank/DDBJ whole genome shotgun (WGS) entry which is preliminary data.</text>
</comment>
<evidence type="ECO:0000259" key="2">
    <source>
        <dbReference type="Pfam" id="PF13240"/>
    </source>
</evidence>
<evidence type="ECO:0000313" key="3">
    <source>
        <dbReference type="EMBL" id="RHG07374.1"/>
    </source>
</evidence>
<feature type="transmembrane region" description="Helical" evidence="1">
    <location>
        <begin position="47"/>
        <end position="73"/>
    </location>
</feature>
<dbReference type="InterPro" id="IPR026870">
    <property type="entry name" value="Zinc_ribbon_dom"/>
</dbReference>
<feature type="domain" description="Zinc-ribbon" evidence="2">
    <location>
        <begin position="4"/>
        <end position="25"/>
    </location>
</feature>
<gene>
    <name evidence="3" type="ORF">DW641_09435</name>
</gene>
<dbReference type="RefSeq" id="WP_118309722.1">
    <property type="nucleotide sequence ID" value="NZ_QRHW01000015.1"/>
</dbReference>
<sequence>MGKYCSKCGTELQKGAKFCKKCGAAVAGVQKAASSTRTVEKRNKKPVIIGTIATVVIIGIIVLISGMISNLLVPAYEKPLKAQVEGINNNDTKKYISSFIETERDGYDTEYLQELMKEVKSISYEVVSSEKMSSASVLNTGLTLGFATKDVEDALTLSVDFNVQGPNGEKKTMNADFDVVKINNKWYAITDMAD</sequence>
<dbReference type="Pfam" id="PF13240">
    <property type="entry name" value="Zn_Ribbon_1"/>
    <property type="match status" value="1"/>
</dbReference>
<evidence type="ECO:0000313" key="4">
    <source>
        <dbReference type="Proteomes" id="UP000284112"/>
    </source>
</evidence>